<protein>
    <recommendedName>
        <fullName evidence="3">DUF3298 domain-containing protein</fullName>
    </recommendedName>
</protein>
<keyword evidence="2" id="KW-1185">Reference proteome</keyword>
<accession>A0ABS2MN43</accession>
<sequence length="481" mass="54740">MFNWTKNVVISLILVGLLLTGCQNETEDYSHLIHSESETITPHSIGNSVSSVTPFFVLDENPIDVIYVQTEESPYIQIDGLKDLKIQKKINEDLMTLFNKMKRIAKFEEKLPYMGYEVRFNEDTYRSKTYYGINETFNHNNLLGISAYANLNKPSVNLSDSLFHRESLVIDLSSGKPVALSQLFPDNFDWKTQLNAHVKNHLSTIGAEDDASSITLTAPFKGIEDTFNYTLSPYSIELLFDYRHTEFYTKRGTIGITHQLYPLLSNLAFKDRFKTDDTLFKKPINSKIFITNGFLGPTSTTESEDENGVLWSITTFETDAPAEVIQIFKEKTKTLHEALEQRIKTDSDISALYIYTSITQTGPYYNCSYTVNQNGGETSSFSEVVYLYDHKGNPITVDQIFTDTFDHYAFVKKHLETQLRAQSITLSADTLDTLVSTISVSIQSGGLHFITEPYKFDASMHHPISFYVDYKDIGIENLTLF</sequence>
<dbReference type="RefSeq" id="WP_204661500.1">
    <property type="nucleotide sequence ID" value="NZ_JAFBDT010000001.1"/>
</dbReference>
<dbReference type="Proteomes" id="UP000767854">
    <property type="component" value="Unassembled WGS sequence"/>
</dbReference>
<dbReference type="PROSITE" id="PS51257">
    <property type="entry name" value="PROKAR_LIPOPROTEIN"/>
    <property type="match status" value="1"/>
</dbReference>
<evidence type="ECO:0000313" key="2">
    <source>
        <dbReference type="Proteomes" id="UP000767854"/>
    </source>
</evidence>
<proteinExistence type="predicted"/>
<comment type="caution">
    <text evidence="1">The sequence shown here is derived from an EMBL/GenBank/DDBJ whole genome shotgun (WGS) entry which is preliminary data.</text>
</comment>
<name>A0ABS2MN43_9FIRM</name>
<dbReference type="EMBL" id="JAFBDT010000001">
    <property type="protein sequence ID" value="MBM7560808.1"/>
    <property type="molecule type" value="Genomic_DNA"/>
</dbReference>
<gene>
    <name evidence="1" type="ORF">JOC49_000317</name>
</gene>
<organism evidence="1 2">
    <name type="scientific">Fusibacter tunisiensis</name>
    <dbReference type="NCBI Taxonomy" id="1008308"/>
    <lineage>
        <taxon>Bacteria</taxon>
        <taxon>Bacillati</taxon>
        <taxon>Bacillota</taxon>
        <taxon>Clostridia</taxon>
        <taxon>Eubacteriales</taxon>
        <taxon>Eubacteriales Family XII. Incertae Sedis</taxon>
        <taxon>Fusibacter</taxon>
    </lineage>
</organism>
<reference evidence="1 2" key="1">
    <citation type="submission" date="2021-01" db="EMBL/GenBank/DDBJ databases">
        <title>Genomic Encyclopedia of Type Strains, Phase IV (KMG-IV): sequencing the most valuable type-strain genomes for metagenomic binning, comparative biology and taxonomic classification.</title>
        <authorList>
            <person name="Goeker M."/>
        </authorList>
    </citation>
    <scope>NUCLEOTIDE SEQUENCE [LARGE SCALE GENOMIC DNA]</scope>
    <source>
        <strain evidence="1 2">DSM 24436</strain>
    </source>
</reference>
<evidence type="ECO:0000313" key="1">
    <source>
        <dbReference type="EMBL" id="MBM7560808.1"/>
    </source>
</evidence>
<evidence type="ECO:0008006" key="3">
    <source>
        <dbReference type="Google" id="ProtNLM"/>
    </source>
</evidence>